<evidence type="ECO:0000256" key="1">
    <source>
        <dbReference type="SAM" id="Phobius"/>
    </source>
</evidence>
<accession>A0ABZ1EW26</accession>
<feature type="transmembrane region" description="Helical" evidence="1">
    <location>
        <begin position="46"/>
        <end position="68"/>
    </location>
</feature>
<feature type="transmembrane region" description="Helical" evidence="1">
    <location>
        <begin position="20"/>
        <end position="40"/>
    </location>
</feature>
<feature type="transmembrane region" description="Helical" evidence="1">
    <location>
        <begin position="84"/>
        <end position="102"/>
    </location>
</feature>
<organism evidence="2 3">
    <name type="scientific">Streptomyces cyaneofuscatus</name>
    <dbReference type="NCBI Taxonomy" id="66883"/>
    <lineage>
        <taxon>Bacteria</taxon>
        <taxon>Bacillati</taxon>
        <taxon>Actinomycetota</taxon>
        <taxon>Actinomycetes</taxon>
        <taxon>Kitasatosporales</taxon>
        <taxon>Streptomycetaceae</taxon>
        <taxon>Streptomyces</taxon>
    </lineage>
</organism>
<keyword evidence="1" id="KW-0472">Membrane</keyword>
<dbReference type="EMBL" id="CP109083">
    <property type="protein sequence ID" value="WSB08233.1"/>
    <property type="molecule type" value="Genomic_DNA"/>
</dbReference>
<sequence length="198" mass="20060">MQTEERAPGRAAAPSTYRWAAVGCAVLAGAIGWTDALVVVGGQVTAAWKVGGALLLACLALVTAASVLSRRSPVAGEEVGPRRWMLVAPAAAAGLGVVWGAVGDLGAEYHVLEPTGPGGCRAVVREASFLLAGRGEVFAVGAGGVGWRPMGSWTADDGIRPIANGSYELKWGPKEGTLLVHGSNANPVWPALHGVSCG</sequence>
<evidence type="ECO:0000313" key="2">
    <source>
        <dbReference type="EMBL" id="WSB08233.1"/>
    </source>
</evidence>
<gene>
    <name evidence="2" type="ORF">OG849_13710</name>
</gene>
<name>A0ABZ1EW26_9ACTN</name>
<keyword evidence="1" id="KW-1133">Transmembrane helix</keyword>
<dbReference type="Proteomes" id="UP001356428">
    <property type="component" value="Chromosome"/>
</dbReference>
<keyword evidence="3" id="KW-1185">Reference proteome</keyword>
<keyword evidence="1" id="KW-0812">Transmembrane</keyword>
<protein>
    <submittedName>
        <fullName evidence="2">Uncharacterized protein</fullName>
    </submittedName>
</protein>
<dbReference type="RefSeq" id="WP_326705363.1">
    <property type="nucleotide sequence ID" value="NZ_CP109083.1"/>
</dbReference>
<reference evidence="2 3" key="1">
    <citation type="submission" date="2022-10" db="EMBL/GenBank/DDBJ databases">
        <title>The complete genomes of actinobacterial strains from the NBC collection.</title>
        <authorList>
            <person name="Joergensen T.S."/>
            <person name="Alvarez Arevalo M."/>
            <person name="Sterndorff E.B."/>
            <person name="Faurdal D."/>
            <person name="Vuksanovic O."/>
            <person name="Mourched A.-S."/>
            <person name="Charusanti P."/>
            <person name="Shaw S."/>
            <person name="Blin K."/>
            <person name="Weber T."/>
        </authorList>
    </citation>
    <scope>NUCLEOTIDE SEQUENCE [LARGE SCALE GENOMIC DNA]</scope>
    <source>
        <strain evidence="2 3">NBC 01792</strain>
    </source>
</reference>
<evidence type="ECO:0000313" key="3">
    <source>
        <dbReference type="Proteomes" id="UP001356428"/>
    </source>
</evidence>
<proteinExistence type="predicted"/>